<evidence type="ECO:0000313" key="8">
    <source>
        <dbReference type="Proteomes" id="UP000182486"/>
    </source>
</evidence>
<name>A0A1K0GAE6_9ACTN</name>
<reference evidence="7 8" key="1">
    <citation type="submission" date="2016-09" db="EMBL/GenBank/DDBJ databases">
        <title>Couchioplanes caeruleus draft genome sequence.</title>
        <authorList>
            <person name="Sheehan J."/>
            <person name="Caffrey P."/>
        </authorList>
    </citation>
    <scope>NUCLEOTIDE SEQUENCE [LARGE SCALE GENOMIC DNA]</scope>
    <source>
        <strain evidence="7 8">DSM 43634</strain>
    </source>
</reference>
<dbReference type="SMART" id="SM00421">
    <property type="entry name" value="HTH_LUXR"/>
    <property type="match status" value="1"/>
</dbReference>
<feature type="modified residue" description="4-aspartylphosphate" evidence="4">
    <location>
        <position position="54"/>
    </location>
</feature>
<evidence type="ECO:0000259" key="5">
    <source>
        <dbReference type="PROSITE" id="PS50043"/>
    </source>
</evidence>
<keyword evidence="8" id="KW-1185">Reference proteome</keyword>
<evidence type="ECO:0000256" key="1">
    <source>
        <dbReference type="ARBA" id="ARBA00023015"/>
    </source>
</evidence>
<feature type="domain" description="HTH luxR-type" evidence="5">
    <location>
        <begin position="144"/>
        <end position="209"/>
    </location>
</feature>
<evidence type="ECO:0000313" key="7">
    <source>
        <dbReference type="EMBL" id="OJF14210.1"/>
    </source>
</evidence>
<keyword evidence="4" id="KW-0597">Phosphoprotein</keyword>
<dbReference type="AlphaFoldDB" id="A0A1K0GAE6"/>
<keyword evidence="2" id="KW-0238">DNA-binding</keyword>
<feature type="domain" description="Response regulatory" evidence="6">
    <location>
        <begin position="3"/>
        <end position="117"/>
    </location>
</feature>
<keyword evidence="1" id="KW-0805">Transcription regulation</keyword>
<dbReference type="SUPFAM" id="SSF46894">
    <property type="entry name" value="C-terminal effector domain of the bipartite response regulators"/>
    <property type="match status" value="1"/>
</dbReference>
<comment type="caution">
    <text evidence="7">The sequence shown here is derived from an EMBL/GenBank/DDBJ whole genome shotgun (WGS) entry which is preliminary data.</text>
</comment>
<dbReference type="InterPro" id="IPR001789">
    <property type="entry name" value="Sig_transdc_resp-reg_receiver"/>
</dbReference>
<dbReference type="GO" id="GO:0006355">
    <property type="term" value="P:regulation of DNA-templated transcription"/>
    <property type="evidence" value="ECO:0007669"/>
    <property type="project" value="InterPro"/>
</dbReference>
<evidence type="ECO:0000256" key="2">
    <source>
        <dbReference type="ARBA" id="ARBA00023125"/>
    </source>
</evidence>
<protein>
    <recommendedName>
        <fullName evidence="9">DNA-binding NarL/FixJ family response regulator</fullName>
    </recommendedName>
</protein>
<evidence type="ECO:0000259" key="6">
    <source>
        <dbReference type="PROSITE" id="PS50110"/>
    </source>
</evidence>
<dbReference type="Gene3D" id="3.40.50.2300">
    <property type="match status" value="1"/>
</dbReference>
<dbReference type="Proteomes" id="UP000182486">
    <property type="component" value="Unassembled WGS sequence"/>
</dbReference>
<dbReference type="InterPro" id="IPR011006">
    <property type="entry name" value="CheY-like_superfamily"/>
</dbReference>
<dbReference type="PROSITE" id="PS00622">
    <property type="entry name" value="HTH_LUXR_1"/>
    <property type="match status" value="1"/>
</dbReference>
<dbReference type="PRINTS" id="PR00038">
    <property type="entry name" value="HTHLUXR"/>
</dbReference>
<dbReference type="SUPFAM" id="SSF52172">
    <property type="entry name" value="CheY-like"/>
    <property type="match status" value="1"/>
</dbReference>
<dbReference type="GO" id="GO:0003677">
    <property type="term" value="F:DNA binding"/>
    <property type="evidence" value="ECO:0007669"/>
    <property type="project" value="UniProtKB-KW"/>
</dbReference>
<dbReference type="CDD" id="cd06170">
    <property type="entry name" value="LuxR_C_like"/>
    <property type="match status" value="1"/>
</dbReference>
<keyword evidence="3" id="KW-0804">Transcription</keyword>
<dbReference type="Pfam" id="PF00196">
    <property type="entry name" value="GerE"/>
    <property type="match status" value="1"/>
</dbReference>
<gene>
    <name evidence="7" type="ORF">BG844_11170</name>
</gene>
<accession>A0A1K0GAE6</accession>
<evidence type="ECO:0000256" key="3">
    <source>
        <dbReference type="ARBA" id="ARBA00023163"/>
    </source>
</evidence>
<dbReference type="InterPro" id="IPR016032">
    <property type="entry name" value="Sig_transdc_resp-reg_C-effctor"/>
</dbReference>
<proteinExistence type="predicted"/>
<organism evidence="7 8">
    <name type="scientific">Couchioplanes caeruleus subsp. caeruleus</name>
    <dbReference type="NCBI Taxonomy" id="56427"/>
    <lineage>
        <taxon>Bacteria</taxon>
        <taxon>Bacillati</taxon>
        <taxon>Actinomycetota</taxon>
        <taxon>Actinomycetes</taxon>
        <taxon>Micromonosporales</taxon>
        <taxon>Micromonosporaceae</taxon>
        <taxon>Couchioplanes</taxon>
    </lineage>
</organism>
<dbReference type="EMBL" id="MEIA01000109">
    <property type="protein sequence ID" value="OJF14210.1"/>
    <property type="molecule type" value="Genomic_DNA"/>
</dbReference>
<dbReference type="PROSITE" id="PS50110">
    <property type="entry name" value="RESPONSE_REGULATORY"/>
    <property type="match status" value="1"/>
</dbReference>
<sequence length="220" mass="23164">MTRVAVLGHVRIYRVLMARALSLPPEIAFLGHAGPDAAGITRIRRLHPDVVLVDVTPSGALGSLREVTTGLPGVRTVAIGALGTDDAVLACLEAGAAAYVTGEGDLSRLVETLHQVVRGGAVCSPSITGGLFRRLAALAHEHRGVCPAEPLTIREQQISGLLAAGLSNREIGRRLFIEVCTVKNHVHSILDKLGLSRRADAASWFVETYGVPPALAPGER</sequence>
<dbReference type="InterPro" id="IPR000792">
    <property type="entry name" value="Tscrpt_reg_LuxR_C"/>
</dbReference>
<evidence type="ECO:0000256" key="4">
    <source>
        <dbReference type="PROSITE-ProRule" id="PRU00169"/>
    </source>
</evidence>
<dbReference type="PANTHER" id="PTHR44688:SF16">
    <property type="entry name" value="DNA-BINDING TRANSCRIPTIONAL ACTIVATOR DEVR_DOSR"/>
    <property type="match status" value="1"/>
</dbReference>
<dbReference type="PROSITE" id="PS50043">
    <property type="entry name" value="HTH_LUXR_2"/>
    <property type="match status" value="1"/>
</dbReference>
<dbReference type="GO" id="GO:0000160">
    <property type="term" value="P:phosphorelay signal transduction system"/>
    <property type="evidence" value="ECO:0007669"/>
    <property type="project" value="InterPro"/>
</dbReference>
<evidence type="ECO:0008006" key="9">
    <source>
        <dbReference type="Google" id="ProtNLM"/>
    </source>
</evidence>
<dbReference type="PANTHER" id="PTHR44688">
    <property type="entry name" value="DNA-BINDING TRANSCRIPTIONAL ACTIVATOR DEVR_DOSR"/>
    <property type="match status" value="1"/>
</dbReference>